<gene>
    <name evidence="2" type="ORF">K505DRAFT_241453</name>
</gene>
<dbReference type="AlphaFoldDB" id="A0A6A6XFB0"/>
<dbReference type="EMBL" id="MU001881">
    <property type="protein sequence ID" value="KAF2794723.1"/>
    <property type="molecule type" value="Genomic_DNA"/>
</dbReference>
<evidence type="ECO:0000256" key="1">
    <source>
        <dbReference type="SAM" id="MobiDB-lite"/>
    </source>
</evidence>
<reference evidence="2" key="1">
    <citation type="journal article" date="2020" name="Stud. Mycol.">
        <title>101 Dothideomycetes genomes: a test case for predicting lifestyles and emergence of pathogens.</title>
        <authorList>
            <person name="Haridas S."/>
            <person name="Albert R."/>
            <person name="Binder M."/>
            <person name="Bloem J."/>
            <person name="Labutti K."/>
            <person name="Salamov A."/>
            <person name="Andreopoulos B."/>
            <person name="Baker S."/>
            <person name="Barry K."/>
            <person name="Bills G."/>
            <person name="Bluhm B."/>
            <person name="Cannon C."/>
            <person name="Castanera R."/>
            <person name="Culley D."/>
            <person name="Daum C."/>
            <person name="Ezra D."/>
            <person name="Gonzalez J."/>
            <person name="Henrissat B."/>
            <person name="Kuo A."/>
            <person name="Liang C."/>
            <person name="Lipzen A."/>
            <person name="Lutzoni F."/>
            <person name="Magnuson J."/>
            <person name="Mondo S."/>
            <person name="Nolan M."/>
            <person name="Ohm R."/>
            <person name="Pangilinan J."/>
            <person name="Park H.-J."/>
            <person name="Ramirez L."/>
            <person name="Alfaro M."/>
            <person name="Sun H."/>
            <person name="Tritt A."/>
            <person name="Yoshinaga Y."/>
            <person name="Zwiers L.-H."/>
            <person name="Turgeon B."/>
            <person name="Goodwin S."/>
            <person name="Spatafora J."/>
            <person name="Crous P."/>
            <person name="Grigoriev I."/>
        </authorList>
    </citation>
    <scope>NUCLEOTIDE SEQUENCE</scope>
    <source>
        <strain evidence="2">CBS 109.77</strain>
    </source>
</reference>
<accession>A0A6A6XFB0</accession>
<dbReference type="Proteomes" id="UP000799757">
    <property type="component" value="Unassembled WGS sequence"/>
</dbReference>
<dbReference type="OrthoDB" id="3993201at2759"/>
<sequence>MQASRASSRVLRAVAAGSKQTRGLHMTGSATYSNLLNSERRALNLPRDIAGLQAECQKRKLPTVGSENELLNRLTAHEMASSRAFSTAVRASKRPTTPSASAGTPARHFNTSRTLKAVNDTSTIDFAYVPDFDPDAASAPIVRVPILPQTTPSEISKAHTAVDTNTVQTMLPTIVTVAADGTHIHSPSALAEAADIDFQGIAAKFASTFSGPSDPKDPGMAREIWSGFVEDILGPKSQSGPKA</sequence>
<evidence type="ECO:0008006" key="4">
    <source>
        <dbReference type="Google" id="ProtNLM"/>
    </source>
</evidence>
<protein>
    <recommendedName>
        <fullName evidence="4">SAP domain-containing protein</fullName>
    </recommendedName>
</protein>
<dbReference type="InterPro" id="IPR036361">
    <property type="entry name" value="SAP_dom_sf"/>
</dbReference>
<keyword evidence="3" id="KW-1185">Reference proteome</keyword>
<evidence type="ECO:0000313" key="2">
    <source>
        <dbReference type="EMBL" id="KAF2794723.1"/>
    </source>
</evidence>
<proteinExistence type="predicted"/>
<evidence type="ECO:0000313" key="3">
    <source>
        <dbReference type="Proteomes" id="UP000799757"/>
    </source>
</evidence>
<dbReference type="Gene3D" id="1.10.720.30">
    <property type="entry name" value="SAP domain"/>
    <property type="match status" value="1"/>
</dbReference>
<feature type="region of interest" description="Disordered" evidence="1">
    <location>
        <begin position="86"/>
        <end position="107"/>
    </location>
</feature>
<organism evidence="2 3">
    <name type="scientific">Melanomma pulvis-pyrius CBS 109.77</name>
    <dbReference type="NCBI Taxonomy" id="1314802"/>
    <lineage>
        <taxon>Eukaryota</taxon>
        <taxon>Fungi</taxon>
        <taxon>Dikarya</taxon>
        <taxon>Ascomycota</taxon>
        <taxon>Pezizomycotina</taxon>
        <taxon>Dothideomycetes</taxon>
        <taxon>Pleosporomycetidae</taxon>
        <taxon>Pleosporales</taxon>
        <taxon>Melanommataceae</taxon>
        <taxon>Melanomma</taxon>
    </lineage>
</organism>
<name>A0A6A6XFB0_9PLEO</name>